<dbReference type="PANTHER" id="PTHR21485:SF6">
    <property type="entry name" value="N-ACYLNEURAMINATE CYTIDYLYLTRANSFERASE-RELATED"/>
    <property type="match status" value="1"/>
</dbReference>
<dbReference type="Proteomes" id="UP000196587">
    <property type="component" value="Unassembled WGS sequence"/>
</dbReference>
<dbReference type="SUPFAM" id="SSF53448">
    <property type="entry name" value="Nucleotide-diphospho-sugar transferases"/>
    <property type="match status" value="1"/>
</dbReference>
<dbReference type="InterPro" id="IPR050793">
    <property type="entry name" value="CMP-NeuNAc_synthase"/>
</dbReference>
<evidence type="ECO:0000313" key="1">
    <source>
        <dbReference type="EMBL" id="OUP33332.1"/>
    </source>
</evidence>
<dbReference type="Pfam" id="PF02348">
    <property type="entry name" value="CTP_transf_3"/>
    <property type="match status" value="1"/>
</dbReference>
<dbReference type="RefSeq" id="WP_087413049.1">
    <property type="nucleotide sequence ID" value="NZ_CALIXP010000072.1"/>
</dbReference>
<keyword evidence="1" id="KW-0808">Transferase</keyword>
<accession>A0A1Y4JVR8</accession>
<dbReference type="PANTHER" id="PTHR21485">
    <property type="entry name" value="HAD SUPERFAMILY MEMBERS CMAS AND KDSC"/>
    <property type="match status" value="1"/>
</dbReference>
<name>A0A1Y4JVR8_9BACE</name>
<evidence type="ECO:0000313" key="2">
    <source>
        <dbReference type="Proteomes" id="UP000196587"/>
    </source>
</evidence>
<protein>
    <submittedName>
        <fullName evidence="1">Pseudaminic acid cytidylyltransferase</fullName>
    </submittedName>
</protein>
<dbReference type="InterPro" id="IPR003329">
    <property type="entry name" value="Cytidylyl_trans"/>
</dbReference>
<dbReference type="InterPro" id="IPR020039">
    <property type="entry name" value="PseF"/>
</dbReference>
<dbReference type="GO" id="GO:0008781">
    <property type="term" value="F:N-acylneuraminate cytidylyltransferase activity"/>
    <property type="evidence" value="ECO:0007669"/>
    <property type="project" value="TreeGrafter"/>
</dbReference>
<sequence length="229" mass="26502">MKNIAIIPARGGSKRIPRKNIKPFMGKPIIAYSIEAALQSELFDEVMVSTDDDEIANIAQQYGAKVPFMRSADTANDYATTSDVINEVISYYHERNQAFDIISCIYATAPFITKDILKKAYQEMQESRYDSIFPIVAFSYPIQRSLILDSFKRVKMREPQFVNSRSQDLQTIYHDAGQFYIATWQSFCKYNDFWGENTGAMILNELEVQDLDTEIDWQLAEMKYQLMKK</sequence>
<dbReference type="Gene3D" id="3.90.550.10">
    <property type="entry name" value="Spore Coat Polysaccharide Biosynthesis Protein SpsA, Chain A"/>
    <property type="match status" value="1"/>
</dbReference>
<dbReference type="CDD" id="cd02513">
    <property type="entry name" value="CMP-NeuAc_Synthase"/>
    <property type="match status" value="1"/>
</dbReference>
<dbReference type="InterPro" id="IPR029044">
    <property type="entry name" value="Nucleotide-diphossugar_trans"/>
</dbReference>
<reference evidence="2" key="1">
    <citation type="submission" date="2017-04" db="EMBL/GenBank/DDBJ databases">
        <title>Function of individual gut microbiota members based on whole genome sequencing of pure cultures obtained from chicken caecum.</title>
        <authorList>
            <person name="Medvecky M."/>
            <person name="Cejkova D."/>
            <person name="Polansky O."/>
            <person name="Karasova D."/>
            <person name="Kubasova T."/>
            <person name="Cizek A."/>
            <person name="Rychlik I."/>
        </authorList>
    </citation>
    <scope>NUCLEOTIDE SEQUENCE [LARGE SCALE GENOMIC DNA]</scope>
    <source>
        <strain evidence="2">An189</strain>
    </source>
</reference>
<gene>
    <name evidence="1" type="ORF">B5F24_12015</name>
</gene>
<keyword evidence="1" id="KW-0548">Nucleotidyltransferase</keyword>
<dbReference type="EMBL" id="NFKE01000008">
    <property type="protein sequence ID" value="OUP33332.1"/>
    <property type="molecule type" value="Genomic_DNA"/>
</dbReference>
<organism evidence="1 2">
    <name type="scientific">Bacteroides clarus</name>
    <dbReference type="NCBI Taxonomy" id="626929"/>
    <lineage>
        <taxon>Bacteria</taxon>
        <taxon>Pseudomonadati</taxon>
        <taxon>Bacteroidota</taxon>
        <taxon>Bacteroidia</taxon>
        <taxon>Bacteroidales</taxon>
        <taxon>Bacteroidaceae</taxon>
        <taxon>Bacteroides</taxon>
    </lineage>
</organism>
<dbReference type="AlphaFoldDB" id="A0A1Y4JVR8"/>
<comment type="caution">
    <text evidence="1">The sequence shown here is derived from an EMBL/GenBank/DDBJ whole genome shotgun (WGS) entry which is preliminary data.</text>
</comment>
<dbReference type="NCBIfam" id="TIGR03584">
    <property type="entry name" value="PseF"/>
    <property type="match status" value="1"/>
</dbReference>
<proteinExistence type="predicted"/>